<accession>A0AAV4MD15</accession>
<sequence length="82" mass="9292">MRNQCPQLSIGSFNKARSSLLTVLTPLNTLIINTYTNNYLVQIIRVLNIFNNLYSPVQFLRGDKNPNPHNLVDIFDGIASNE</sequence>
<evidence type="ECO:0000313" key="1">
    <source>
        <dbReference type="EMBL" id="GIX70052.1"/>
    </source>
</evidence>
<evidence type="ECO:0000313" key="2">
    <source>
        <dbReference type="Proteomes" id="UP001054945"/>
    </source>
</evidence>
<dbReference type="EMBL" id="BPLR01019644">
    <property type="protein sequence ID" value="GIX70052.1"/>
    <property type="molecule type" value="Genomic_DNA"/>
</dbReference>
<protein>
    <submittedName>
        <fullName evidence="1">Uncharacterized protein</fullName>
    </submittedName>
</protein>
<dbReference type="Proteomes" id="UP001054945">
    <property type="component" value="Unassembled WGS sequence"/>
</dbReference>
<keyword evidence="2" id="KW-1185">Reference proteome</keyword>
<dbReference type="AlphaFoldDB" id="A0AAV4MD15"/>
<proteinExistence type="predicted"/>
<reference evidence="1 2" key="1">
    <citation type="submission" date="2021-06" db="EMBL/GenBank/DDBJ databases">
        <title>Caerostris extrusa draft genome.</title>
        <authorList>
            <person name="Kono N."/>
            <person name="Arakawa K."/>
        </authorList>
    </citation>
    <scope>NUCLEOTIDE SEQUENCE [LARGE SCALE GENOMIC DNA]</scope>
</reference>
<name>A0AAV4MD15_CAEEX</name>
<comment type="caution">
    <text evidence="1">The sequence shown here is derived from an EMBL/GenBank/DDBJ whole genome shotgun (WGS) entry which is preliminary data.</text>
</comment>
<gene>
    <name evidence="1" type="ORF">CEXT_410911</name>
</gene>
<organism evidence="1 2">
    <name type="scientific">Caerostris extrusa</name>
    <name type="common">Bark spider</name>
    <name type="synonym">Caerostris bankana</name>
    <dbReference type="NCBI Taxonomy" id="172846"/>
    <lineage>
        <taxon>Eukaryota</taxon>
        <taxon>Metazoa</taxon>
        <taxon>Ecdysozoa</taxon>
        <taxon>Arthropoda</taxon>
        <taxon>Chelicerata</taxon>
        <taxon>Arachnida</taxon>
        <taxon>Araneae</taxon>
        <taxon>Araneomorphae</taxon>
        <taxon>Entelegynae</taxon>
        <taxon>Araneoidea</taxon>
        <taxon>Araneidae</taxon>
        <taxon>Caerostris</taxon>
    </lineage>
</organism>